<keyword evidence="3" id="KW-1185">Reference proteome</keyword>
<evidence type="ECO:0000313" key="2">
    <source>
        <dbReference type="EMBL" id="KAG2115109.1"/>
    </source>
</evidence>
<dbReference type="AlphaFoldDB" id="A0A9P7FDE3"/>
<evidence type="ECO:0000256" key="1">
    <source>
        <dbReference type="SAM" id="MobiDB-lite"/>
    </source>
</evidence>
<feature type="compositionally biased region" description="Acidic residues" evidence="1">
    <location>
        <begin position="355"/>
        <end position="376"/>
    </location>
</feature>
<feature type="compositionally biased region" description="Polar residues" evidence="1">
    <location>
        <begin position="187"/>
        <end position="197"/>
    </location>
</feature>
<protein>
    <submittedName>
        <fullName evidence="2">Uncharacterized protein</fullName>
    </submittedName>
</protein>
<sequence>MFAWICIEFRGPLGMKWTLKPRDHRSEWLPRAWSTDSYAECDQAKMGFFFHLEDIKKLEMQIHPYFKSLIPLAKEWYGLMRNNDNPDSVSFNAVLEMLDRHHAELPKDEPSPELLFARMILKRKRSTGNAPDSAAEKPPQSTPDLDVADNSNLRHTNRAGAGKGGRNSQLERIGALLDAPGRATKPKGTTTIDSNAPVNPLAPAGRRSHSKKAPPPYSASQLVVDSSGPPSRKQGKKAKNAAAFASSVEALNQPSFLQCKYGEWFGFYPPIVPPRMEQVLNNSLITAKSTSQKLTTTSIHTSSQQDLSHFITTRSFKNNFNPSLWPIGQESQGKASYCGASLLSIGQKAQAEVTTSEDDTPPTDDTDESNTDEESDDHDKEIGWGGDHGCHSVHPST</sequence>
<dbReference type="RefSeq" id="XP_041296826.1">
    <property type="nucleotide sequence ID" value="XM_041441050.1"/>
</dbReference>
<comment type="caution">
    <text evidence="2">The sequence shown here is derived from an EMBL/GenBank/DDBJ whole genome shotgun (WGS) entry which is preliminary data.</text>
</comment>
<dbReference type="OrthoDB" id="2673395at2759"/>
<proteinExistence type="predicted"/>
<accession>A0A9P7FDE3</accession>
<feature type="region of interest" description="Disordered" evidence="1">
    <location>
        <begin position="348"/>
        <end position="397"/>
    </location>
</feature>
<reference evidence="2" key="1">
    <citation type="journal article" date="2020" name="New Phytol.">
        <title>Comparative genomics reveals dynamic genome evolution in host specialist ectomycorrhizal fungi.</title>
        <authorList>
            <person name="Lofgren L.A."/>
            <person name="Nguyen N.H."/>
            <person name="Vilgalys R."/>
            <person name="Ruytinx J."/>
            <person name="Liao H.L."/>
            <person name="Branco S."/>
            <person name="Kuo A."/>
            <person name="LaButti K."/>
            <person name="Lipzen A."/>
            <person name="Andreopoulos W."/>
            <person name="Pangilinan J."/>
            <person name="Riley R."/>
            <person name="Hundley H."/>
            <person name="Na H."/>
            <person name="Barry K."/>
            <person name="Grigoriev I.V."/>
            <person name="Stajich J.E."/>
            <person name="Kennedy P.G."/>
        </authorList>
    </citation>
    <scope>NUCLEOTIDE SEQUENCE</scope>
    <source>
        <strain evidence="2">FC423</strain>
    </source>
</reference>
<dbReference type="GeneID" id="64703309"/>
<evidence type="ECO:0000313" key="3">
    <source>
        <dbReference type="Proteomes" id="UP000823399"/>
    </source>
</evidence>
<gene>
    <name evidence="2" type="ORF">F5147DRAFT_769571</name>
</gene>
<name>A0A9P7FDE3_9AGAM</name>
<organism evidence="2 3">
    <name type="scientific">Suillus discolor</name>
    <dbReference type="NCBI Taxonomy" id="1912936"/>
    <lineage>
        <taxon>Eukaryota</taxon>
        <taxon>Fungi</taxon>
        <taxon>Dikarya</taxon>
        <taxon>Basidiomycota</taxon>
        <taxon>Agaricomycotina</taxon>
        <taxon>Agaricomycetes</taxon>
        <taxon>Agaricomycetidae</taxon>
        <taxon>Boletales</taxon>
        <taxon>Suillineae</taxon>
        <taxon>Suillaceae</taxon>
        <taxon>Suillus</taxon>
    </lineage>
</organism>
<dbReference type="EMBL" id="JABBWM010000008">
    <property type="protein sequence ID" value="KAG2115109.1"/>
    <property type="molecule type" value="Genomic_DNA"/>
</dbReference>
<dbReference type="Proteomes" id="UP000823399">
    <property type="component" value="Unassembled WGS sequence"/>
</dbReference>
<feature type="region of interest" description="Disordered" evidence="1">
    <location>
        <begin position="125"/>
        <end position="238"/>
    </location>
</feature>